<keyword evidence="3" id="KW-0560">Oxidoreductase</keyword>
<evidence type="ECO:0000256" key="3">
    <source>
        <dbReference type="ARBA" id="ARBA00023002"/>
    </source>
</evidence>
<sequence>MAPKDAHNSYGLKGAEDTGTKDSGSNTAPAEPHNSYGLKGAEDTGTKDSGSNTAPAEPHNSYGLKGAESTGVKDSKRRYVSPDTEDLSVASLFSFSDYNCLVTGGATGLGEMAAQAFVQNGARVIIASRKESELKKTADRLNSIGPGRCEYVVADLKDKAGCEKLVSEVKKKVDYLNVLINNSGATWGAPYDDFPESGWDKLMALNVKSIFYTTVGLESLLLKRATADNPTRVINIASMAAISTSDVTTTESGGLSAVGSGTYSYGPSKAACVHLSRLQAAKLAPQHINVNVICPGVFPSRMTRFGMDTAMDALVSRQPGGRIGTPKDFAGLVLFLSGRAGAHMVGTVQEIDGGSTRTGFKTVGRDSKL</sequence>
<evidence type="ECO:0000256" key="1">
    <source>
        <dbReference type="ARBA" id="ARBA00006484"/>
    </source>
</evidence>
<gene>
    <name evidence="5" type="ORF">LTR05_005883</name>
</gene>
<dbReference type="InterPro" id="IPR052178">
    <property type="entry name" value="Sec_Metab_Biosynth_SDR"/>
</dbReference>
<comment type="similarity">
    <text evidence="1">Belongs to the short-chain dehydrogenases/reductases (SDR) family.</text>
</comment>
<dbReference type="InterPro" id="IPR036291">
    <property type="entry name" value="NAD(P)-bd_dom_sf"/>
</dbReference>
<name>A0AAN7Y6B9_9EURO</name>
<proteinExistence type="inferred from homology"/>
<dbReference type="PANTHER" id="PTHR43618">
    <property type="entry name" value="7-ALPHA-HYDROXYSTEROID DEHYDROGENASE"/>
    <property type="match status" value="1"/>
</dbReference>
<dbReference type="Gene3D" id="3.40.50.720">
    <property type="entry name" value="NAD(P)-binding Rossmann-like Domain"/>
    <property type="match status" value="1"/>
</dbReference>
<accession>A0AAN7Y6B9</accession>
<dbReference type="PRINTS" id="PR00081">
    <property type="entry name" value="GDHRDH"/>
</dbReference>
<keyword evidence="2" id="KW-0521">NADP</keyword>
<comment type="caution">
    <text evidence="5">The sequence shown here is derived from an EMBL/GenBank/DDBJ whole genome shotgun (WGS) entry which is preliminary data.</text>
</comment>
<feature type="region of interest" description="Disordered" evidence="4">
    <location>
        <begin position="1"/>
        <end position="79"/>
    </location>
</feature>
<dbReference type="InterPro" id="IPR002347">
    <property type="entry name" value="SDR_fam"/>
</dbReference>
<evidence type="ECO:0000256" key="4">
    <source>
        <dbReference type="SAM" id="MobiDB-lite"/>
    </source>
</evidence>
<evidence type="ECO:0000256" key="2">
    <source>
        <dbReference type="ARBA" id="ARBA00022857"/>
    </source>
</evidence>
<dbReference type="GO" id="GO:0016491">
    <property type="term" value="F:oxidoreductase activity"/>
    <property type="evidence" value="ECO:0007669"/>
    <property type="project" value="UniProtKB-KW"/>
</dbReference>
<dbReference type="Pfam" id="PF13561">
    <property type="entry name" value="adh_short_C2"/>
    <property type="match status" value="1"/>
</dbReference>
<dbReference type="EMBL" id="JAVRRJ010000005">
    <property type="protein sequence ID" value="KAK5084804.1"/>
    <property type="molecule type" value="Genomic_DNA"/>
</dbReference>
<dbReference type="AlphaFoldDB" id="A0AAN7Y6B9"/>
<evidence type="ECO:0000313" key="6">
    <source>
        <dbReference type="Proteomes" id="UP001309876"/>
    </source>
</evidence>
<dbReference type="PANTHER" id="PTHR43618:SF8">
    <property type="entry name" value="7ALPHA-HYDROXYSTEROID DEHYDROGENASE"/>
    <property type="match status" value="1"/>
</dbReference>
<protein>
    <submittedName>
        <fullName evidence="5">Uncharacterized protein</fullName>
    </submittedName>
</protein>
<dbReference type="SUPFAM" id="SSF51735">
    <property type="entry name" value="NAD(P)-binding Rossmann-fold domains"/>
    <property type="match status" value="1"/>
</dbReference>
<keyword evidence="6" id="KW-1185">Reference proteome</keyword>
<dbReference type="Proteomes" id="UP001309876">
    <property type="component" value="Unassembled WGS sequence"/>
</dbReference>
<evidence type="ECO:0000313" key="5">
    <source>
        <dbReference type="EMBL" id="KAK5084804.1"/>
    </source>
</evidence>
<organism evidence="5 6">
    <name type="scientific">Lithohypha guttulata</name>
    <dbReference type="NCBI Taxonomy" id="1690604"/>
    <lineage>
        <taxon>Eukaryota</taxon>
        <taxon>Fungi</taxon>
        <taxon>Dikarya</taxon>
        <taxon>Ascomycota</taxon>
        <taxon>Pezizomycotina</taxon>
        <taxon>Eurotiomycetes</taxon>
        <taxon>Chaetothyriomycetidae</taxon>
        <taxon>Chaetothyriales</taxon>
        <taxon>Trichomeriaceae</taxon>
        <taxon>Lithohypha</taxon>
    </lineage>
</organism>
<reference evidence="5 6" key="1">
    <citation type="submission" date="2023-08" db="EMBL/GenBank/DDBJ databases">
        <title>Black Yeasts Isolated from many extreme environments.</title>
        <authorList>
            <person name="Coleine C."/>
            <person name="Stajich J.E."/>
            <person name="Selbmann L."/>
        </authorList>
    </citation>
    <scope>NUCLEOTIDE SEQUENCE [LARGE SCALE GENOMIC DNA]</scope>
    <source>
        <strain evidence="5 6">CCFEE 5910</strain>
    </source>
</reference>